<dbReference type="KEGG" id="palw:PSAL_037150"/>
<dbReference type="RefSeq" id="WP_119840879.1">
    <property type="nucleotide sequence ID" value="NZ_CP060438.1"/>
</dbReference>
<dbReference type="PANTHER" id="PTHR21221:SF1">
    <property type="entry name" value="UREIDOGLYCOLATE LYASE"/>
    <property type="match status" value="1"/>
</dbReference>
<dbReference type="Proteomes" id="UP000283786">
    <property type="component" value="Plasmid p111"/>
</dbReference>
<evidence type="ECO:0000313" key="5">
    <source>
        <dbReference type="EMBL" id="QPM92451.1"/>
    </source>
</evidence>
<keyword evidence="6" id="KW-1185">Reference proteome</keyword>
<reference evidence="5 6" key="1">
    <citation type="submission" date="2020-08" db="EMBL/GenBank/DDBJ databases">
        <title>Genome sequence of Rhodobacteraceae bacterium Lw-13e.</title>
        <authorList>
            <person name="Poehlein A."/>
            <person name="Wolter L."/>
            <person name="Daniel R."/>
            <person name="Brinkhoff T."/>
        </authorList>
    </citation>
    <scope>NUCLEOTIDE SEQUENCE [LARGE SCALE GENOMIC DNA]</scope>
    <source>
        <strain evidence="5 6">Lw-13e</strain>
        <plasmid evidence="5 6">p111</plasmid>
    </source>
</reference>
<protein>
    <submittedName>
        <fullName evidence="5">Ureidoglycolate lyase</fullName>
        <ecNumber evidence="5">4.3.2.3</ecNumber>
    </submittedName>
</protein>
<name>A0A418SBP4_9RHOB</name>
<dbReference type="SUPFAM" id="SSF51182">
    <property type="entry name" value="RmlC-like cupins"/>
    <property type="match status" value="1"/>
</dbReference>
<dbReference type="InterPro" id="IPR024060">
    <property type="entry name" value="Ureidoglycolate_lyase_dom_sf"/>
</dbReference>
<dbReference type="PANTHER" id="PTHR21221">
    <property type="entry name" value="UREIDOGLYCOLATE HYDROLASE"/>
    <property type="match status" value="1"/>
</dbReference>
<dbReference type="Pfam" id="PF04115">
    <property type="entry name" value="Ureidogly_lyase"/>
    <property type="match status" value="1"/>
</dbReference>
<dbReference type="GO" id="GO:0006144">
    <property type="term" value="P:purine nucleobase metabolic process"/>
    <property type="evidence" value="ECO:0007669"/>
    <property type="project" value="UniProtKB-KW"/>
</dbReference>
<dbReference type="InterPro" id="IPR011051">
    <property type="entry name" value="RmlC_Cupin_sf"/>
</dbReference>
<dbReference type="OrthoDB" id="9804602at2"/>
<dbReference type="Gene3D" id="2.60.120.480">
    <property type="entry name" value="Ureidoglycolate hydrolase"/>
    <property type="match status" value="1"/>
</dbReference>
<gene>
    <name evidence="5" type="primary">allA_2</name>
    <name evidence="5" type="ORF">PSAL_037150</name>
</gene>
<dbReference type="AlphaFoldDB" id="A0A418SBP4"/>
<accession>A0A418SBP4</accession>
<dbReference type="GO" id="GO:0050385">
    <property type="term" value="F:ureidoglycolate lyase activity"/>
    <property type="evidence" value="ECO:0007669"/>
    <property type="project" value="UniProtKB-EC"/>
</dbReference>
<keyword evidence="3 5" id="KW-0456">Lyase</keyword>
<dbReference type="GO" id="GO:0000256">
    <property type="term" value="P:allantoin catabolic process"/>
    <property type="evidence" value="ECO:0007669"/>
    <property type="project" value="InterPro"/>
</dbReference>
<keyword evidence="2" id="KW-0659">Purine metabolism</keyword>
<proteinExistence type="predicted"/>
<dbReference type="EC" id="4.3.2.3" evidence="5"/>
<dbReference type="EMBL" id="CP060438">
    <property type="protein sequence ID" value="QPM92451.1"/>
    <property type="molecule type" value="Genomic_DNA"/>
</dbReference>
<dbReference type="InterPro" id="IPR047233">
    <property type="entry name" value="UAH_cupin"/>
</dbReference>
<evidence type="ECO:0000256" key="2">
    <source>
        <dbReference type="ARBA" id="ARBA00022631"/>
    </source>
</evidence>
<sequence>MTQTSAPAPGPADPIPSDRQIRARPLTPGSFAPFGHVARPGLGAVRMIRDGHVRLSKSDTGFAHLPEAAEAKLDFYEVAQEKGPLIAGTVERHLHSAQMFSPMTAARWLVAVWPDGPEGAPLAFVAGPQDVVTYAPGVWHHGIVALDRAACFASLMWKTGDAARDTEFRPLAAPWAILWPDAMDCTDTRA</sequence>
<dbReference type="InterPro" id="IPR007247">
    <property type="entry name" value="Ureidogly_lyase"/>
</dbReference>
<dbReference type="CDD" id="cd20298">
    <property type="entry name" value="cupin_UAH"/>
    <property type="match status" value="1"/>
</dbReference>
<organism evidence="5 6">
    <name type="scientific">Pseudooceanicola algae</name>
    <dbReference type="NCBI Taxonomy" id="1537215"/>
    <lineage>
        <taxon>Bacteria</taxon>
        <taxon>Pseudomonadati</taxon>
        <taxon>Pseudomonadota</taxon>
        <taxon>Alphaproteobacteria</taxon>
        <taxon>Rhodobacterales</taxon>
        <taxon>Paracoccaceae</taxon>
        <taxon>Pseudooceanicola</taxon>
    </lineage>
</organism>
<comment type="subunit">
    <text evidence="1">Homodimer.</text>
</comment>
<keyword evidence="5" id="KW-0614">Plasmid</keyword>
<evidence type="ECO:0000256" key="4">
    <source>
        <dbReference type="ARBA" id="ARBA00047684"/>
    </source>
</evidence>
<comment type="catalytic activity">
    <reaction evidence="4">
        <text>(S)-ureidoglycolate = urea + glyoxylate</text>
        <dbReference type="Rhea" id="RHEA:11304"/>
        <dbReference type="ChEBI" id="CHEBI:16199"/>
        <dbReference type="ChEBI" id="CHEBI:36655"/>
        <dbReference type="ChEBI" id="CHEBI:57296"/>
        <dbReference type="EC" id="4.3.2.3"/>
    </reaction>
</comment>
<evidence type="ECO:0000313" key="6">
    <source>
        <dbReference type="Proteomes" id="UP000283786"/>
    </source>
</evidence>
<geneLocation type="plasmid" evidence="5 6">
    <name>p111</name>
</geneLocation>
<evidence type="ECO:0000256" key="3">
    <source>
        <dbReference type="ARBA" id="ARBA00023239"/>
    </source>
</evidence>
<evidence type="ECO:0000256" key="1">
    <source>
        <dbReference type="ARBA" id="ARBA00011738"/>
    </source>
</evidence>
<dbReference type="GO" id="GO:0004848">
    <property type="term" value="F:ureidoglycolate hydrolase activity"/>
    <property type="evidence" value="ECO:0007669"/>
    <property type="project" value="InterPro"/>
</dbReference>